<dbReference type="InterPro" id="IPR000792">
    <property type="entry name" value="Tscrpt_reg_LuxR_C"/>
</dbReference>
<protein>
    <recommendedName>
        <fullName evidence="4">HTH luxR-type domain-containing protein</fullName>
    </recommendedName>
</protein>
<evidence type="ECO:0000313" key="6">
    <source>
        <dbReference type="Proteomes" id="UP000253915"/>
    </source>
</evidence>
<reference evidence="5 6" key="1">
    <citation type="journal article" date="2018" name="Elife">
        <title>Discovery and characterization of a prevalent human gut bacterial enzyme sufficient for the inactivation of a family of plant toxins.</title>
        <authorList>
            <person name="Koppel N."/>
            <person name="Bisanz J.E."/>
            <person name="Pandelia M.E."/>
            <person name="Turnbaugh P.J."/>
            <person name="Balskus E.P."/>
        </authorList>
    </citation>
    <scope>NUCLEOTIDE SEQUENCE [LARGE SCALE GENOMIC DNA]</scope>
    <source>
        <strain evidence="5 6">16A</strain>
    </source>
</reference>
<evidence type="ECO:0000256" key="1">
    <source>
        <dbReference type="ARBA" id="ARBA00023015"/>
    </source>
</evidence>
<gene>
    <name evidence="5" type="ORF">C1853_14905</name>
</gene>
<keyword evidence="1" id="KW-0805">Transcription regulation</keyword>
<keyword evidence="2" id="KW-0238">DNA-binding</keyword>
<dbReference type="InterPro" id="IPR036388">
    <property type="entry name" value="WH-like_DNA-bd_sf"/>
</dbReference>
<dbReference type="CDD" id="cd06170">
    <property type="entry name" value="LuxR_C_like"/>
    <property type="match status" value="1"/>
</dbReference>
<organism evidence="5 6">
    <name type="scientific">Eggerthella lenta</name>
    <name type="common">Eubacterium lentum</name>
    <dbReference type="NCBI Taxonomy" id="84112"/>
    <lineage>
        <taxon>Bacteria</taxon>
        <taxon>Bacillati</taxon>
        <taxon>Actinomycetota</taxon>
        <taxon>Coriobacteriia</taxon>
        <taxon>Eggerthellales</taxon>
        <taxon>Eggerthellaceae</taxon>
        <taxon>Eggerthella</taxon>
    </lineage>
</organism>
<keyword evidence="3" id="KW-0804">Transcription</keyword>
<evidence type="ECO:0000259" key="4">
    <source>
        <dbReference type="PROSITE" id="PS50043"/>
    </source>
</evidence>
<proteinExistence type="predicted"/>
<evidence type="ECO:0000256" key="3">
    <source>
        <dbReference type="ARBA" id="ARBA00023163"/>
    </source>
</evidence>
<dbReference type="InterPro" id="IPR016032">
    <property type="entry name" value="Sig_transdc_resp-reg_C-effctor"/>
</dbReference>
<dbReference type="GO" id="GO:0003677">
    <property type="term" value="F:DNA binding"/>
    <property type="evidence" value="ECO:0007669"/>
    <property type="project" value="UniProtKB-KW"/>
</dbReference>
<dbReference type="AlphaFoldDB" id="A0ABD7GEV3"/>
<feature type="domain" description="HTH luxR-type" evidence="4">
    <location>
        <begin position="347"/>
        <end position="411"/>
    </location>
</feature>
<dbReference type="SMART" id="SM00421">
    <property type="entry name" value="HTH_LUXR"/>
    <property type="match status" value="1"/>
</dbReference>
<dbReference type="PRINTS" id="PR00038">
    <property type="entry name" value="HTHLUXR"/>
</dbReference>
<evidence type="ECO:0000256" key="2">
    <source>
        <dbReference type="ARBA" id="ARBA00023125"/>
    </source>
</evidence>
<dbReference type="PANTHER" id="PTHR44688">
    <property type="entry name" value="DNA-BINDING TRANSCRIPTIONAL ACTIVATOR DEVR_DOSR"/>
    <property type="match status" value="1"/>
</dbReference>
<dbReference type="PROSITE" id="PS50043">
    <property type="entry name" value="HTH_LUXR_2"/>
    <property type="match status" value="1"/>
</dbReference>
<name>A0ABD7GEV3_EGGLN</name>
<dbReference type="PANTHER" id="PTHR44688:SF16">
    <property type="entry name" value="DNA-BINDING TRANSCRIPTIONAL ACTIVATOR DEVR_DOSR"/>
    <property type="match status" value="1"/>
</dbReference>
<sequence length="411" mass="44461">MRDPLARPRAGARCEESRLGVRGRVRMLVRRAARRSGHGGAVRRPVRPAAVRGGANLDGRALGVVLRPLVHRRRGARVAAGHRAGGYREVRDDVSAGSSDDGAHACASVPVDGDARGSFARRGRRASRRAVVHARVASLVRPYRGGDGGVLLHLVHPQHDVEARHRPLQLRHGRHAAVHAAVAGHPLRVLRVRVLVGVQAPAASRHHRGVALHVRADGGGAVHAGGVRHGAVHPGVHGCSGSGGEDVFVVGVGQCRAPRAVQAVHGVLPWYALYSFPDWLGRSAASFLELETFDPVIASFMLVVTVVMVAFFLPSRSPDVQLLLSDLNGDERRAIGEGDGIDERCRTVGERCGLSPREIEIMQYLCKGRSRPYIAETLYLSENTVRTHSRRIYGKLDVHNKQELLDLVRGE</sequence>
<dbReference type="SUPFAM" id="SSF46894">
    <property type="entry name" value="C-terminal effector domain of the bipartite response regulators"/>
    <property type="match status" value="1"/>
</dbReference>
<dbReference type="Pfam" id="PF00196">
    <property type="entry name" value="GerE"/>
    <property type="match status" value="1"/>
</dbReference>
<accession>A0ABD7GEV3</accession>
<dbReference type="Proteomes" id="UP000253915">
    <property type="component" value="Unassembled WGS sequence"/>
</dbReference>
<comment type="caution">
    <text evidence="5">The sequence shown here is derived from an EMBL/GenBank/DDBJ whole genome shotgun (WGS) entry which is preliminary data.</text>
</comment>
<dbReference type="Gene3D" id="1.10.10.10">
    <property type="entry name" value="Winged helix-like DNA-binding domain superfamily/Winged helix DNA-binding domain"/>
    <property type="match status" value="1"/>
</dbReference>
<dbReference type="EMBL" id="PPUQ01000032">
    <property type="protein sequence ID" value="RDC34062.1"/>
    <property type="molecule type" value="Genomic_DNA"/>
</dbReference>
<evidence type="ECO:0000313" key="5">
    <source>
        <dbReference type="EMBL" id="RDC34062.1"/>
    </source>
</evidence>